<dbReference type="GO" id="GO:1901359">
    <property type="term" value="F:tungstate binding"/>
    <property type="evidence" value="ECO:0007669"/>
    <property type="project" value="UniProtKB-ARBA"/>
</dbReference>
<dbReference type="AlphaFoldDB" id="A0A6V8PM11"/>
<protein>
    <submittedName>
        <fullName evidence="7">Molybdate transport system substrate-binding protein</fullName>
    </submittedName>
</protein>
<dbReference type="EMBL" id="BLRV01000027">
    <property type="protein sequence ID" value="GFP21223.1"/>
    <property type="molecule type" value="Genomic_DNA"/>
</dbReference>
<evidence type="ECO:0000313" key="7">
    <source>
        <dbReference type="EMBL" id="GFP32036.1"/>
    </source>
</evidence>
<dbReference type="EMBL" id="BLSA01000025">
    <property type="protein sequence ID" value="GFP32036.1"/>
    <property type="molecule type" value="Genomic_DNA"/>
</dbReference>
<keyword evidence="3 5" id="KW-0479">Metal-binding</keyword>
<dbReference type="NCBIfam" id="TIGR01256">
    <property type="entry name" value="modA"/>
    <property type="match status" value="1"/>
</dbReference>
<dbReference type="PANTHER" id="PTHR30632">
    <property type="entry name" value="MOLYBDATE-BINDING PERIPLASMIC PROTEIN"/>
    <property type="match status" value="1"/>
</dbReference>
<evidence type="ECO:0000256" key="5">
    <source>
        <dbReference type="PIRSR" id="PIRSR004846-1"/>
    </source>
</evidence>
<dbReference type="SUPFAM" id="SSF53850">
    <property type="entry name" value="Periplasmic binding protein-like II"/>
    <property type="match status" value="1"/>
</dbReference>
<evidence type="ECO:0000313" key="6">
    <source>
        <dbReference type="EMBL" id="GFP21223.1"/>
    </source>
</evidence>
<gene>
    <name evidence="6" type="ORF">HKBW3S06_00449</name>
    <name evidence="7" type="ORF">HKBW3S42_00341</name>
</gene>
<dbReference type="GO" id="GO:0046872">
    <property type="term" value="F:metal ion binding"/>
    <property type="evidence" value="ECO:0007669"/>
    <property type="project" value="UniProtKB-KW"/>
</dbReference>
<feature type="binding site" evidence="5">
    <location>
        <position position="165"/>
    </location>
    <ligand>
        <name>molybdate</name>
        <dbReference type="ChEBI" id="CHEBI:36264"/>
    </ligand>
</feature>
<feature type="binding site" evidence="5">
    <location>
        <position position="192"/>
    </location>
    <ligand>
        <name>molybdate</name>
        <dbReference type="ChEBI" id="CHEBI:36264"/>
    </ligand>
</feature>
<keyword evidence="4" id="KW-0732">Signal</keyword>
<evidence type="ECO:0000313" key="9">
    <source>
        <dbReference type="Proteomes" id="UP000580051"/>
    </source>
</evidence>
<reference evidence="8 9" key="1">
    <citation type="journal article" date="2020" name="Front. Microbiol.">
        <title>Single-cell genomics of novel Actinobacteria with the Wood-Ljungdahl pathway discovered in a serpentinizing system.</title>
        <authorList>
            <person name="Merino N."/>
            <person name="Kawai M."/>
            <person name="Boyd E.S."/>
            <person name="Colman D.R."/>
            <person name="McGlynn S.E."/>
            <person name="Nealson K.H."/>
            <person name="Kurokawa K."/>
            <person name="Hongoh Y."/>
        </authorList>
    </citation>
    <scope>NUCLEOTIDE SEQUENCE [LARGE SCALE GENOMIC DNA]</scope>
    <source>
        <strain evidence="6 9">S06</strain>
        <strain evidence="7 8">S42</strain>
    </source>
</reference>
<name>A0A6V8PM11_9ACTN</name>
<dbReference type="Pfam" id="PF13531">
    <property type="entry name" value="SBP_bac_11"/>
    <property type="match status" value="1"/>
</dbReference>
<dbReference type="Proteomes" id="UP000580051">
    <property type="component" value="Unassembled WGS sequence"/>
</dbReference>
<dbReference type="InterPro" id="IPR005950">
    <property type="entry name" value="ModA"/>
</dbReference>
<dbReference type="Proteomes" id="UP000568877">
    <property type="component" value="Unassembled WGS sequence"/>
</dbReference>
<keyword evidence="2 5" id="KW-0500">Molybdenum</keyword>
<dbReference type="FunFam" id="3.40.190.10:FF:000035">
    <property type="entry name" value="Molybdate ABC transporter substrate-binding protein"/>
    <property type="match status" value="1"/>
</dbReference>
<dbReference type="GO" id="GO:0015689">
    <property type="term" value="P:molybdate ion transport"/>
    <property type="evidence" value="ECO:0007669"/>
    <property type="project" value="InterPro"/>
</dbReference>
<comment type="caution">
    <text evidence="7">The sequence shown here is derived from an EMBL/GenBank/DDBJ whole genome shotgun (WGS) entry which is preliminary data.</text>
</comment>
<accession>A0A6V8PM11</accession>
<sequence>MKNLVFAAPPILIRRNNLRKSALPILFFLMVVTMASASGCGSSGEQQLVVSAAISLSNAFEEIKAEFEKNNPDSNIIYNFAASGVLQAQIEQGAPVDVFASASEKQMDVLEERGLLVAGSRADFAQNEVVLIVPGNSVRSPANFQELVKPEVIRIAVGNPEIVPAGQYAREVLTNLGLWDKVQEKLVMAENVRQALAYVEKAEVDSGIVYYTDALISRSVVIAASAPPGSHRPIVYPIAVIRGSKEEELARRFISFIVSQKGQGILQKYGFLPGSS</sequence>
<organism evidence="7 8">
    <name type="scientific">Candidatus Hakubella thermalkaliphila</name>
    <dbReference type="NCBI Taxonomy" id="2754717"/>
    <lineage>
        <taxon>Bacteria</taxon>
        <taxon>Bacillati</taxon>
        <taxon>Actinomycetota</taxon>
        <taxon>Actinomycetota incertae sedis</taxon>
        <taxon>Candidatus Hakubellales</taxon>
        <taxon>Candidatus Hakubellaceae</taxon>
        <taxon>Candidatus Hakubella</taxon>
    </lineage>
</organism>
<dbReference type="GO" id="GO:0030973">
    <property type="term" value="F:molybdate ion binding"/>
    <property type="evidence" value="ECO:0007669"/>
    <property type="project" value="UniProtKB-ARBA"/>
</dbReference>
<evidence type="ECO:0000256" key="2">
    <source>
        <dbReference type="ARBA" id="ARBA00022505"/>
    </source>
</evidence>
<evidence type="ECO:0000313" key="8">
    <source>
        <dbReference type="Proteomes" id="UP000568877"/>
    </source>
</evidence>
<evidence type="ECO:0000256" key="3">
    <source>
        <dbReference type="ARBA" id="ARBA00022723"/>
    </source>
</evidence>
<dbReference type="RefSeq" id="WP_176226357.1">
    <property type="nucleotide sequence ID" value="NZ_BLRV01000027.1"/>
</dbReference>
<proteinExistence type="inferred from homology"/>
<dbReference type="Gene3D" id="3.40.190.10">
    <property type="entry name" value="Periplasmic binding protein-like II"/>
    <property type="match status" value="2"/>
</dbReference>
<dbReference type="InterPro" id="IPR050682">
    <property type="entry name" value="ModA/WtpA"/>
</dbReference>
<dbReference type="PIRSF" id="PIRSF004846">
    <property type="entry name" value="ModA"/>
    <property type="match status" value="1"/>
</dbReference>
<comment type="similarity">
    <text evidence="1">Belongs to the bacterial solute-binding protein ModA family.</text>
</comment>
<dbReference type="InterPro" id="IPR041879">
    <property type="entry name" value="YvgL-like_PBP2"/>
</dbReference>
<dbReference type="PANTHER" id="PTHR30632:SF0">
    <property type="entry name" value="SULFATE-BINDING PROTEIN"/>
    <property type="match status" value="1"/>
</dbReference>
<evidence type="ECO:0000256" key="4">
    <source>
        <dbReference type="ARBA" id="ARBA00022729"/>
    </source>
</evidence>
<dbReference type="CDD" id="cd13537">
    <property type="entry name" value="PBP2_YvgL_like"/>
    <property type="match status" value="1"/>
</dbReference>
<feature type="binding site" evidence="5">
    <location>
        <position position="210"/>
    </location>
    <ligand>
        <name>molybdate</name>
        <dbReference type="ChEBI" id="CHEBI:36264"/>
    </ligand>
</feature>
<feature type="binding site" evidence="5">
    <location>
        <position position="55"/>
    </location>
    <ligand>
        <name>molybdate</name>
        <dbReference type="ChEBI" id="CHEBI:36264"/>
    </ligand>
</feature>
<evidence type="ECO:0000256" key="1">
    <source>
        <dbReference type="ARBA" id="ARBA00009175"/>
    </source>
</evidence>
<feature type="binding site" evidence="5">
    <location>
        <position position="83"/>
    </location>
    <ligand>
        <name>molybdate</name>
        <dbReference type="ChEBI" id="CHEBI:36264"/>
    </ligand>
</feature>